<proteinExistence type="inferred from homology"/>
<keyword evidence="9" id="KW-0966">Cell projection</keyword>
<dbReference type="RefSeq" id="WP_028381854.1">
    <property type="nucleotide sequence ID" value="NZ_CAAAIT010000008.1"/>
</dbReference>
<sequence length="215" mass="24893">MSDEFEPFLKKKGSDQGFSAWEYESILNNEAKVEVNEEERFLAECERLKNEAMEKGYAEGMQRAQAEIDEKRKQFVRWFDILKNPVKLLDEQVTQEIIQTVIWLSKHCIGVELSAHPDQLKNLLHNIKSELPSVKAYKVLAMHPEDVNWVQNQFGVKDIDGLHEILVADPVLSRGDFYLKGDYSELDGRIHTRLTTLFAKYITEDNPIAPIKDQD</sequence>
<comment type="similarity">
    <text evidence="2">Belongs to the FliH family.</text>
</comment>
<gene>
    <name evidence="9" type="primary">fliH</name>
    <name evidence="9" type="ORF">Lche_1373</name>
    <name evidence="10" type="ORF">NCTC11976_02033</name>
</gene>
<evidence type="ECO:0000256" key="4">
    <source>
        <dbReference type="ARBA" id="ARBA00022448"/>
    </source>
</evidence>
<accession>A0A0W0S8A9</accession>
<feature type="domain" description="Flagellar assembly protein FliH/Type III secretion system HrpE" evidence="8">
    <location>
        <begin position="70"/>
        <end position="196"/>
    </location>
</feature>
<dbReference type="EMBL" id="LNXW01000013">
    <property type="protein sequence ID" value="KTC79353.1"/>
    <property type="molecule type" value="Genomic_DNA"/>
</dbReference>
<dbReference type="Proteomes" id="UP000054921">
    <property type="component" value="Unassembled WGS sequence"/>
</dbReference>
<comment type="function">
    <text evidence="1">Needed for flagellar regrowth and assembly.</text>
</comment>
<name>A0A0W0S8A9_9GAMM</name>
<dbReference type="GO" id="GO:0005829">
    <property type="term" value="C:cytosol"/>
    <property type="evidence" value="ECO:0007669"/>
    <property type="project" value="TreeGrafter"/>
</dbReference>
<evidence type="ECO:0000256" key="3">
    <source>
        <dbReference type="ARBA" id="ARBA00016507"/>
    </source>
</evidence>
<evidence type="ECO:0000259" key="8">
    <source>
        <dbReference type="Pfam" id="PF02108"/>
    </source>
</evidence>
<evidence type="ECO:0000313" key="9">
    <source>
        <dbReference type="EMBL" id="KTC79353.1"/>
    </source>
</evidence>
<evidence type="ECO:0000256" key="6">
    <source>
        <dbReference type="ARBA" id="ARBA00022927"/>
    </source>
</evidence>
<dbReference type="PATRIC" id="fig|28084.5.peg.1496"/>
<keyword evidence="9" id="KW-0969">Cilium</keyword>
<keyword evidence="12" id="KW-1185">Reference proteome</keyword>
<keyword evidence="5" id="KW-1005">Bacterial flagellum biogenesis</keyword>
<dbReference type="PANTHER" id="PTHR34982">
    <property type="entry name" value="YOP PROTEINS TRANSLOCATION PROTEIN L"/>
    <property type="match status" value="1"/>
</dbReference>
<dbReference type="STRING" id="28084.Lche_1373"/>
<evidence type="ECO:0000256" key="7">
    <source>
        <dbReference type="ARBA" id="ARBA00023225"/>
    </source>
</evidence>
<evidence type="ECO:0000256" key="2">
    <source>
        <dbReference type="ARBA" id="ARBA00006602"/>
    </source>
</evidence>
<keyword evidence="9" id="KW-0282">Flagellum</keyword>
<evidence type="ECO:0000313" key="12">
    <source>
        <dbReference type="Proteomes" id="UP000277577"/>
    </source>
</evidence>
<keyword evidence="4" id="KW-0813">Transport</keyword>
<dbReference type="AlphaFoldDB" id="A0A0W0S8A9"/>
<evidence type="ECO:0000313" key="11">
    <source>
        <dbReference type="Proteomes" id="UP000054921"/>
    </source>
</evidence>
<dbReference type="PANTHER" id="PTHR34982:SF1">
    <property type="entry name" value="FLAGELLAR ASSEMBLY PROTEIN FLIH"/>
    <property type="match status" value="1"/>
</dbReference>
<evidence type="ECO:0000256" key="1">
    <source>
        <dbReference type="ARBA" id="ARBA00003041"/>
    </source>
</evidence>
<keyword evidence="6" id="KW-0653">Protein transport</keyword>
<dbReference type="Proteomes" id="UP000277577">
    <property type="component" value="Chromosome"/>
</dbReference>
<dbReference type="EMBL" id="LR134173">
    <property type="protein sequence ID" value="VEB37083.1"/>
    <property type="molecule type" value="Genomic_DNA"/>
</dbReference>
<keyword evidence="7" id="KW-1006">Bacterial flagellum protein export</keyword>
<evidence type="ECO:0000313" key="10">
    <source>
        <dbReference type="EMBL" id="VEB37083.1"/>
    </source>
</evidence>
<reference evidence="10 12" key="2">
    <citation type="submission" date="2018-12" db="EMBL/GenBank/DDBJ databases">
        <authorList>
            <consortium name="Pathogen Informatics"/>
        </authorList>
    </citation>
    <scope>NUCLEOTIDE SEQUENCE [LARGE SCALE GENOMIC DNA]</scope>
    <source>
        <strain evidence="10 12">NCTC11976</strain>
    </source>
</reference>
<dbReference type="GO" id="GO:0044781">
    <property type="term" value="P:bacterial-type flagellum organization"/>
    <property type="evidence" value="ECO:0007669"/>
    <property type="project" value="UniProtKB-KW"/>
</dbReference>
<dbReference type="OrthoDB" id="5651317at2"/>
<dbReference type="InterPro" id="IPR018035">
    <property type="entry name" value="Flagellar_FliH/T3SS_HrpE"/>
</dbReference>
<evidence type="ECO:0000256" key="5">
    <source>
        <dbReference type="ARBA" id="ARBA00022795"/>
    </source>
</evidence>
<protein>
    <recommendedName>
        <fullName evidence="3">Flagellar assembly protein FliH</fullName>
    </recommendedName>
</protein>
<dbReference type="GO" id="GO:0015031">
    <property type="term" value="P:protein transport"/>
    <property type="evidence" value="ECO:0007669"/>
    <property type="project" value="UniProtKB-KW"/>
</dbReference>
<dbReference type="InterPro" id="IPR051472">
    <property type="entry name" value="T3SS_Stator/FliH"/>
</dbReference>
<reference evidence="9 11" key="1">
    <citation type="submission" date="2015-11" db="EMBL/GenBank/DDBJ databases">
        <title>Genomic analysis of 38 Legionella species identifies large and diverse effector repertoires.</title>
        <authorList>
            <person name="Burstein D."/>
            <person name="Amaro F."/>
            <person name="Zusman T."/>
            <person name="Lifshitz Z."/>
            <person name="Cohen O."/>
            <person name="Gilbert J.A."/>
            <person name="Pupko T."/>
            <person name="Shuman H.A."/>
            <person name="Segal G."/>
        </authorList>
    </citation>
    <scope>NUCLEOTIDE SEQUENCE [LARGE SCALE GENOMIC DNA]</scope>
    <source>
        <strain evidence="9 11">ORW</strain>
    </source>
</reference>
<organism evidence="9 11">
    <name type="scientific">Legionella cherrii</name>
    <dbReference type="NCBI Taxonomy" id="28084"/>
    <lineage>
        <taxon>Bacteria</taxon>
        <taxon>Pseudomonadati</taxon>
        <taxon>Pseudomonadota</taxon>
        <taxon>Gammaproteobacteria</taxon>
        <taxon>Legionellales</taxon>
        <taxon>Legionellaceae</taxon>
        <taxon>Legionella</taxon>
    </lineage>
</organism>
<dbReference type="Pfam" id="PF02108">
    <property type="entry name" value="FliH"/>
    <property type="match status" value="1"/>
</dbReference>